<accession>K9EYG6</accession>
<comment type="caution">
    <text evidence="13">The sequence shown here is derived from an EMBL/GenBank/DDBJ whole genome shotgun (WGS) entry which is preliminary data.</text>
</comment>
<dbReference type="InterPro" id="IPR036390">
    <property type="entry name" value="WH_DNA-bd_sf"/>
</dbReference>
<name>K9EYG6_9ACTO</name>
<dbReference type="Gene3D" id="1.10.10.10">
    <property type="entry name" value="Winged helix-like DNA-binding domain superfamily/Winged helix DNA-binding domain"/>
    <property type="match status" value="1"/>
</dbReference>
<keyword evidence="12" id="KW-0408">Iron</keyword>
<dbReference type="Gene3D" id="3.30.1490.190">
    <property type="match status" value="1"/>
</dbReference>
<feature type="binding site" evidence="11">
    <location>
        <position position="85"/>
    </location>
    <ligand>
        <name>Zn(2+)</name>
        <dbReference type="ChEBI" id="CHEBI:29105"/>
    </ligand>
</feature>
<evidence type="ECO:0000313" key="13">
    <source>
        <dbReference type="EMBL" id="EKU96037.1"/>
    </source>
</evidence>
<reference evidence="13 14" key="1">
    <citation type="submission" date="2012-09" db="EMBL/GenBank/DDBJ databases">
        <title>The Genome Sequence of Actinobaculum massiliae ACS-171-V-COL2.</title>
        <authorList>
            <consortium name="The Broad Institute Genome Sequencing Platform"/>
            <person name="Earl A."/>
            <person name="Ward D."/>
            <person name="Feldgarden M."/>
            <person name="Gevers D."/>
            <person name="Saerens B."/>
            <person name="Vaneechoutte M."/>
            <person name="Walker B."/>
            <person name="Young S.K."/>
            <person name="Zeng Q."/>
            <person name="Gargeya S."/>
            <person name="Fitzgerald M."/>
            <person name="Haas B."/>
            <person name="Abouelleil A."/>
            <person name="Alvarado L."/>
            <person name="Arachchi H.M."/>
            <person name="Berlin A."/>
            <person name="Chapman S.B."/>
            <person name="Goldberg J."/>
            <person name="Griggs A."/>
            <person name="Gujja S."/>
            <person name="Hansen M."/>
            <person name="Howarth C."/>
            <person name="Imamovic A."/>
            <person name="Larimer J."/>
            <person name="McCowen C."/>
            <person name="Montmayeur A."/>
            <person name="Murphy C."/>
            <person name="Neiman D."/>
            <person name="Pearson M."/>
            <person name="Priest M."/>
            <person name="Roberts A."/>
            <person name="Saif S."/>
            <person name="Shea T."/>
            <person name="Sisk P."/>
            <person name="Sykes S."/>
            <person name="Wortman J."/>
            <person name="Nusbaum C."/>
            <person name="Birren B."/>
        </authorList>
    </citation>
    <scope>NUCLEOTIDE SEQUENCE [LARGE SCALE GENOMIC DNA]</scope>
    <source>
        <strain evidence="14">ACS-171-V-Col2</strain>
    </source>
</reference>
<keyword evidence="5" id="KW-0678">Repressor</keyword>
<dbReference type="GO" id="GO:0003700">
    <property type="term" value="F:DNA-binding transcription factor activity"/>
    <property type="evidence" value="ECO:0007669"/>
    <property type="project" value="InterPro"/>
</dbReference>
<evidence type="ECO:0000256" key="6">
    <source>
        <dbReference type="ARBA" id="ARBA00022723"/>
    </source>
</evidence>
<feature type="binding site" evidence="12">
    <location>
        <position position="117"/>
    </location>
    <ligand>
        <name>Fe cation</name>
        <dbReference type="ChEBI" id="CHEBI:24875"/>
    </ligand>
</feature>
<feature type="binding site" evidence="12">
    <location>
        <position position="79"/>
    </location>
    <ligand>
        <name>Fe cation</name>
        <dbReference type="ChEBI" id="CHEBI:24875"/>
    </ligand>
</feature>
<evidence type="ECO:0000256" key="5">
    <source>
        <dbReference type="ARBA" id="ARBA00022491"/>
    </source>
</evidence>
<evidence type="ECO:0000256" key="9">
    <source>
        <dbReference type="ARBA" id="ARBA00023125"/>
    </source>
</evidence>
<dbReference type="GO" id="GO:0005829">
    <property type="term" value="C:cytosol"/>
    <property type="evidence" value="ECO:0007669"/>
    <property type="project" value="TreeGrafter"/>
</dbReference>
<evidence type="ECO:0000256" key="4">
    <source>
        <dbReference type="ARBA" id="ARBA00022490"/>
    </source>
</evidence>
<keyword evidence="4" id="KW-0963">Cytoplasm</keyword>
<dbReference type="PANTHER" id="PTHR33202">
    <property type="entry name" value="ZINC UPTAKE REGULATION PROTEIN"/>
    <property type="match status" value="1"/>
</dbReference>
<protein>
    <recommendedName>
        <fullName evidence="15">Ferric uptake regulation protein</fullName>
    </recommendedName>
</protein>
<keyword evidence="10" id="KW-0804">Transcription</keyword>
<keyword evidence="8" id="KW-0805">Transcription regulation</keyword>
<dbReference type="SUPFAM" id="SSF46785">
    <property type="entry name" value="Winged helix' DNA-binding domain"/>
    <property type="match status" value="1"/>
</dbReference>
<dbReference type="Pfam" id="PF01475">
    <property type="entry name" value="FUR"/>
    <property type="match status" value="1"/>
</dbReference>
<sequence length="138" mass="15165">MNAPKQRVTAQRKAIAAAMAGIDEFISAQELHERLTRDKTKIGLATVYRTLQAMADDGDLDTIVEDGQTLYRECATSAHHHHLVCRECGKTVEIMPPDMEDWFASIAVQSGFSKVEHTLELMGLCAECGAAAESSRED</sequence>
<dbReference type="InterPro" id="IPR036388">
    <property type="entry name" value="WH-like_DNA-bd_sf"/>
</dbReference>
<dbReference type="GO" id="GO:0045892">
    <property type="term" value="P:negative regulation of DNA-templated transcription"/>
    <property type="evidence" value="ECO:0007669"/>
    <property type="project" value="TreeGrafter"/>
</dbReference>
<proteinExistence type="inferred from homology"/>
<dbReference type="EMBL" id="AGWL01000001">
    <property type="protein sequence ID" value="EKU96037.1"/>
    <property type="molecule type" value="Genomic_DNA"/>
</dbReference>
<comment type="subcellular location">
    <subcellularLocation>
        <location evidence="1">Cytoplasm</location>
    </subcellularLocation>
</comment>
<dbReference type="CDD" id="cd07153">
    <property type="entry name" value="Fur_like"/>
    <property type="match status" value="1"/>
</dbReference>
<comment type="cofactor">
    <cofactor evidence="11">
        <name>Zn(2+)</name>
        <dbReference type="ChEBI" id="CHEBI:29105"/>
    </cofactor>
    <text evidence="11">Binds 1 zinc ion per subunit.</text>
</comment>
<feature type="binding site" evidence="11">
    <location>
        <position position="125"/>
    </location>
    <ligand>
        <name>Zn(2+)</name>
        <dbReference type="ChEBI" id="CHEBI:29105"/>
    </ligand>
</feature>
<dbReference type="eggNOG" id="COG0735">
    <property type="taxonomic scope" value="Bacteria"/>
</dbReference>
<dbReference type="PANTHER" id="PTHR33202:SF2">
    <property type="entry name" value="FERRIC UPTAKE REGULATION PROTEIN"/>
    <property type="match status" value="1"/>
</dbReference>
<evidence type="ECO:0000256" key="12">
    <source>
        <dbReference type="PIRSR" id="PIRSR602481-2"/>
    </source>
</evidence>
<gene>
    <name evidence="13" type="ORF">HMPREF9233_00125</name>
</gene>
<dbReference type="PATRIC" id="fig|883066.3.peg.127"/>
<feature type="binding site" evidence="11">
    <location>
        <position position="128"/>
    </location>
    <ligand>
        <name>Zn(2+)</name>
        <dbReference type="ChEBI" id="CHEBI:29105"/>
    </ligand>
</feature>
<evidence type="ECO:0000313" key="14">
    <source>
        <dbReference type="Proteomes" id="UP000009888"/>
    </source>
</evidence>
<dbReference type="GO" id="GO:0000976">
    <property type="term" value="F:transcription cis-regulatory region binding"/>
    <property type="evidence" value="ECO:0007669"/>
    <property type="project" value="TreeGrafter"/>
</dbReference>
<evidence type="ECO:0000256" key="7">
    <source>
        <dbReference type="ARBA" id="ARBA00022833"/>
    </source>
</evidence>
<dbReference type="RefSeq" id="WP_007000343.1">
    <property type="nucleotide sequence ID" value="NZ_JH992955.1"/>
</dbReference>
<dbReference type="InterPro" id="IPR002481">
    <property type="entry name" value="FUR"/>
</dbReference>
<evidence type="ECO:0000256" key="2">
    <source>
        <dbReference type="ARBA" id="ARBA00007957"/>
    </source>
</evidence>
<dbReference type="STRING" id="202789.GCA_001457435_00198"/>
<dbReference type="FunFam" id="1.10.10.10:FF:000459">
    <property type="entry name" value="Ferric uptake regulation protein"/>
    <property type="match status" value="1"/>
</dbReference>
<organism evidence="13 14">
    <name type="scientific">Actinobaculum massiliense ACS-171-V-Col2</name>
    <dbReference type="NCBI Taxonomy" id="883066"/>
    <lineage>
        <taxon>Bacteria</taxon>
        <taxon>Bacillati</taxon>
        <taxon>Actinomycetota</taxon>
        <taxon>Actinomycetes</taxon>
        <taxon>Actinomycetales</taxon>
        <taxon>Actinomycetaceae</taxon>
        <taxon>Actinobaculum</taxon>
    </lineage>
</organism>
<comment type="subunit">
    <text evidence="3">Homodimer.</text>
</comment>
<evidence type="ECO:0000256" key="8">
    <source>
        <dbReference type="ARBA" id="ARBA00023015"/>
    </source>
</evidence>
<dbReference type="GO" id="GO:1900376">
    <property type="term" value="P:regulation of secondary metabolite biosynthetic process"/>
    <property type="evidence" value="ECO:0007669"/>
    <property type="project" value="TreeGrafter"/>
</dbReference>
<dbReference type="InterPro" id="IPR043135">
    <property type="entry name" value="Fur_C"/>
</dbReference>
<evidence type="ECO:0000256" key="10">
    <source>
        <dbReference type="ARBA" id="ARBA00023163"/>
    </source>
</evidence>
<dbReference type="HOGENOM" id="CLU_096072_5_0_11"/>
<evidence type="ECO:0000256" key="11">
    <source>
        <dbReference type="PIRSR" id="PIRSR602481-1"/>
    </source>
</evidence>
<keyword evidence="9" id="KW-0238">DNA-binding</keyword>
<evidence type="ECO:0008006" key="15">
    <source>
        <dbReference type="Google" id="ProtNLM"/>
    </source>
</evidence>
<dbReference type="Proteomes" id="UP000009888">
    <property type="component" value="Unassembled WGS sequence"/>
</dbReference>
<keyword evidence="14" id="KW-1185">Reference proteome</keyword>
<dbReference type="AlphaFoldDB" id="K9EYG6"/>
<evidence type="ECO:0000256" key="1">
    <source>
        <dbReference type="ARBA" id="ARBA00004496"/>
    </source>
</evidence>
<dbReference type="GO" id="GO:0008270">
    <property type="term" value="F:zinc ion binding"/>
    <property type="evidence" value="ECO:0007669"/>
    <property type="project" value="TreeGrafter"/>
</dbReference>
<feature type="binding site" evidence="12">
    <location>
        <position position="100"/>
    </location>
    <ligand>
        <name>Fe cation</name>
        <dbReference type="ChEBI" id="CHEBI:24875"/>
    </ligand>
</feature>
<evidence type="ECO:0000256" key="3">
    <source>
        <dbReference type="ARBA" id="ARBA00011738"/>
    </source>
</evidence>
<comment type="cofactor">
    <cofactor evidence="12">
        <name>Mn(2+)</name>
        <dbReference type="ChEBI" id="CHEBI:29035"/>
    </cofactor>
    <cofactor evidence="12">
        <name>Fe(2+)</name>
        <dbReference type="ChEBI" id="CHEBI:29033"/>
    </cofactor>
    <text evidence="12">Binds 1 Mn(2+) or Fe(2+) ion per subunit.</text>
</comment>
<keyword evidence="7 11" id="KW-0862">Zinc</keyword>
<feature type="binding site" evidence="11">
    <location>
        <position position="88"/>
    </location>
    <ligand>
        <name>Zn(2+)</name>
        <dbReference type="ChEBI" id="CHEBI:29105"/>
    </ligand>
</feature>
<comment type="similarity">
    <text evidence="2">Belongs to the Fur family.</text>
</comment>
<keyword evidence="6 11" id="KW-0479">Metal-binding</keyword>